<dbReference type="AlphaFoldDB" id="A0AAV6GSD6"/>
<dbReference type="PROSITE" id="PS51720">
    <property type="entry name" value="G_AIG1"/>
    <property type="match status" value="1"/>
</dbReference>
<keyword evidence="5" id="KW-0472">Membrane</keyword>
<keyword evidence="2" id="KW-0547">Nucleotide-binding</keyword>
<dbReference type="EMBL" id="JADWDJ010000007">
    <property type="protein sequence ID" value="KAG5278103.1"/>
    <property type="molecule type" value="Genomic_DNA"/>
</dbReference>
<dbReference type="PANTHER" id="PTHR10903:SF188">
    <property type="entry name" value="GTPASE IMAP FAMILY MEMBER 2-LIKE-RELATED"/>
    <property type="match status" value="1"/>
</dbReference>
<evidence type="ECO:0000256" key="2">
    <source>
        <dbReference type="ARBA" id="ARBA00022741"/>
    </source>
</evidence>
<dbReference type="FunFam" id="3.40.50.300:FF:000366">
    <property type="entry name" value="GTPase, IMAP family member 2"/>
    <property type="match status" value="1"/>
</dbReference>
<dbReference type="PANTHER" id="PTHR10903">
    <property type="entry name" value="GTPASE, IMAP FAMILY MEMBER-RELATED"/>
    <property type="match status" value="1"/>
</dbReference>
<accession>A0AAV6GSD6</accession>
<dbReference type="Pfam" id="PF04548">
    <property type="entry name" value="AIG1"/>
    <property type="match status" value="1"/>
</dbReference>
<feature type="transmembrane region" description="Helical" evidence="5">
    <location>
        <begin position="278"/>
        <end position="296"/>
    </location>
</feature>
<evidence type="ECO:0000256" key="1">
    <source>
        <dbReference type="ARBA" id="ARBA00008535"/>
    </source>
</evidence>
<protein>
    <recommendedName>
        <fullName evidence="6">AIG1-type G domain-containing protein</fullName>
    </recommendedName>
</protein>
<reference evidence="7" key="1">
    <citation type="submission" date="2020-10" db="EMBL/GenBank/DDBJ databases">
        <title>Chromosome-scale genome assembly of the Allis shad, Alosa alosa.</title>
        <authorList>
            <person name="Margot Z."/>
            <person name="Christophe K."/>
            <person name="Cabau C."/>
            <person name="Louis A."/>
            <person name="Berthelot C."/>
            <person name="Parey E."/>
            <person name="Roest Crollius H."/>
            <person name="Montfort J."/>
            <person name="Robinson-Rechavi M."/>
            <person name="Bucao C."/>
            <person name="Bouchez O."/>
            <person name="Gislard M."/>
            <person name="Lluch J."/>
            <person name="Milhes M."/>
            <person name="Lampietro C."/>
            <person name="Lopez Roques C."/>
            <person name="Donnadieu C."/>
            <person name="Braasch I."/>
            <person name="Desvignes T."/>
            <person name="Postlethwait J."/>
            <person name="Bobe J."/>
            <person name="Guiguen Y."/>
        </authorList>
    </citation>
    <scope>NUCLEOTIDE SEQUENCE</scope>
    <source>
        <strain evidence="7">M-15738</strain>
        <tissue evidence="7">Blood</tissue>
    </source>
</reference>
<keyword evidence="8" id="KW-1185">Reference proteome</keyword>
<feature type="compositionally biased region" description="Basic and acidic residues" evidence="4">
    <location>
        <begin position="156"/>
        <end position="247"/>
    </location>
</feature>
<evidence type="ECO:0000313" key="8">
    <source>
        <dbReference type="Proteomes" id="UP000823561"/>
    </source>
</evidence>
<dbReference type="GO" id="GO:0005525">
    <property type="term" value="F:GTP binding"/>
    <property type="evidence" value="ECO:0007669"/>
    <property type="project" value="UniProtKB-KW"/>
</dbReference>
<name>A0AAV6GSD6_9TELE</name>
<feature type="domain" description="AIG1-type G" evidence="6">
    <location>
        <begin position="1"/>
        <end position="157"/>
    </location>
</feature>
<evidence type="ECO:0000259" key="6">
    <source>
        <dbReference type="PROSITE" id="PS51720"/>
    </source>
</evidence>
<organism evidence="7 8">
    <name type="scientific">Alosa alosa</name>
    <name type="common">allis shad</name>
    <dbReference type="NCBI Taxonomy" id="278164"/>
    <lineage>
        <taxon>Eukaryota</taxon>
        <taxon>Metazoa</taxon>
        <taxon>Chordata</taxon>
        <taxon>Craniata</taxon>
        <taxon>Vertebrata</taxon>
        <taxon>Euteleostomi</taxon>
        <taxon>Actinopterygii</taxon>
        <taxon>Neopterygii</taxon>
        <taxon>Teleostei</taxon>
        <taxon>Clupei</taxon>
        <taxon>Clupeiformes</taxon>
        <taxon>Clupeoidei</taxon>
        <taxon>Clupeidae</taxon>
        <taxon>Alosa</taxon>
    </lineage>
</organism>
<dbReference type="SUPFAM" id="SSF52540">
    <property type="entry name" value="P-loop containing nucleoside triphosphate hydrolases"/>
    <property type="match status" value="1"/>
</dbReference>
<gene>
    <name evidence="7" type="ORF">AALO_G00095220</name>
</gene>
<sequence length="300" mass="34586">MQNTFWRGRQITVVDIPGLFDTRKTGDELKSEIEKCVESSCPGPHVFLLVIRLGVRFTEEERNAVKWIQENFGERAAQFTMVLFTHADQLNGMLLEDAVKYSEIQDIIKRCGGGYHVFSNKEKEDQTQVNKLLEKIESMVEKNGGEYYTNQTYQETQEKIREEEERKRQEEERKRKEYDDKIREEEKKMRVKAEKIAEEERKKREEAEKIEKERKKREKAEKITEEERKKREEAEKIAEEERKKREEAKKKQNVLVAGMVGGGAAVGAVAVVGAPIGVAVGVLGLVFTVAAMAGITDKKT</sequence>
<comment type="caution">
    <text evidence="7">The sequence shown here is derived from an EMBL/GenBank/DDBJ whole genome shotgun (WGS) entry which is preliminary data.</text>
</comment>
<comment type="similarity">
    <text evidence="1">Belongs to the TRAFAC class TrmE-Era-EngA-EngB-Septin-like GTPase superfamily. AIG1/Toc34/Toc159-like paraseptin GTPase family. IAN subfamily.</text>
</comment>
<dbReference type="InterPro" id="IPR027417">
    <property type="entry name" value="P-loop_NTPase"/>
</dbReference>
<keyword evidence="5" id="KW-1133">Transmembrane helix</keyword>
<feature type="transmembrane region" description="Helical" evidence="5">
    <location>
        <begin position="253"/>
        <end position="272"/>
    </location>
</feature>
<evidence type="ECO:0000256" key="4">
    <source>
        <dbReference type="SAM" id="MobiDB-lite"/>
    </source>
</evidence>
<evidence type="ECO:0000256" key="5">
    <source>
        <dbReference type="SAM" id="Phobius"/>
    </source>
</evidence>
<keyword evidence="3" id="KW-0342">GTP-binding</keyword>
<evidence type="ECO:0000256" key="3">
    <source>
        <dbReference type="ARBA" id="ARBA00023134"/>
    </source>
</evidence>
<dbReference type="Gene3D" id="3.40.50.300">
    <property type="entry name" value="P-loop containing nucleotide triphosphate hydrolases"/>
    <property type="match status" value="1"/>
</dbReference>
<evidence type="ECO:0000313" key="7">
    <source>
        <dbReference type="EMBL" id="KAG5278103.1"/>
    </source>
</evidence>
<dbReference type="Proteomes" id="UP000823561">
    <property type="component" value="Chromosome 7"/>
</dbReference>
<proteinExistence type="inferred from homology"/>
<keyword evidence="5" id="KW-0812">Transmembrane</keyword>
<dbReference type="InterPro" id="IPR045058">
    <property type="entry name" value="GIMA/IAN/Toc"/>
</dbReference>
<feature type="region of interest" description="Disordered" evidence="4">
    <location>
        <begin position="149"/>
        <end position="247"/>
    </location>
</feature>
<dbReference type="InterPro" id="IPR006703">
    <property type="entry name" value="G_AIG1"/>
</dbReference>